<reference evidence="2" key="1">
    <citation type="submission" date="2015-11" db="EMBL/GenBank/DDBJ databases">
        <authorList>
            <person name="Zhang Y."/>
            <person name="Guo Z."/>
        </authorList>
    </citation>
    <scope>NUCLEOTIDE SEQUENCE</scope>
    <source>
        <strain evidence="2">BN30871</strain>
    </source>
</reference>
<evidence type="ECO:0008006" key="3">
    <source>
        <dbReference type="Google" id="ProtNLM"/>
    </source>
</evidence>
<dbReference type="EMBL" id="FAXN01000060">
    <property type="protein sequence ID" value="CUV66095.1"/>
    <property type="molecule type" value="Genomic_DNA"/>
</dbReference>
<protein>
    <recommendedName>
        <fullName evidence="3">Cytochrome C</fullName>
    </recommendedName>
</protein>
<feature type="chain" id="PRO_5006630083" description="Cytochrome C" evidence="1">
    <location>
        <begin position="25"/>
        <end position="98"/>
    </location>
</feature>
<dbReference type="AlphaFoldDB" id="A0A0S4XP84"/>
<keyword evidence="1" id="KW-0732">Signal</keyword>
<organism evidence="2">
    <name type="scientific">Sulfurovum sp. enrichment culture clone C5</name>
    <dbReference type="NCBI Taxonomy" id="497650"/>
    <lineage>
        <taxon>Bacteria</taxon>
        <taxon>Pseudomonadati</taxon>
        <taxon>Campylobacterota</taxon>
        <taxon>Epsilonproteobacteria</taxon>
        <taxon>Campylobacterales</taxon>
        <taxon>Sulfurovaceae</taxon>
        <taxon>Sulfurovum</taxon>
        <taxon>environmental samples</taxon>
    </lineage>
</organism>
<name>A0A0S4XP84_9BACT</name>
<sequence length="98" mass="10577">MKKISTLVFAALLGLAMTTSTVSADPAKGQKIYSKFFKTGCGMTGAKFAKKKDADDWTMSSMKAELGKCKNVDMSKATNDLLDFMKEYAKDSGNVPSC</sequence>
<gene>
    <name evidence="2" type="ORF">BN3087_580001</name>
</gene>
<feature type="signal peptide" evidence="1">
    <location>
        <begin position="1"/>
        <end position="24"/>
    </location>
</feature>
<evidence type="ECO:0000313" key="2">
    <source>
        <dbReference type="EMBL" id="CUV66095.1"/>
    </source>
</evidence>
<proteinExistence type="predicted"/>
<evidence type="ECO:0000256" key="1">
    <source>
        <dbReference type="SAM" id="SignalP"/>
    </source>
</evidence>
<accession>A0A0S4XP84</accession>